<evidence type="ECO:0000256" key="1">
    <source>
        <dbReference type="SAM" id="Phobius"/>
    </source>
</evidence>
<dbReference type="Pfam" id="PF12679">
    <property type="entry name" value="ABC2_membrane_2"/>
    <property type="match status" value="1"/>
</dbReference>
<keyword evidence="1" id="KW-0472">Membrane</keyword>
<gene>
    <name evidence="2" type="ordered locus">Mtc_0691</name>
</gene>
<dbReference type="STRING" id="1041930.Mtc_0691"/>
<evidence type="ECO:0008006" key="4">
    <source>
        <dbReference type="Google" id="ProtNLM"/>
    </source>
</evidence>
<keyword evidence="3" id="KW-1185">Reference proteome</keyword>
<dbReference type="OrthoDB" id="86287at2157"/>
<proteinExistence type="predicted"/>
<feature type="transmembrane region" description="Helical" evidence="1">
    <location>
        <begin position="251"/>
        <end position="270"/>
    </location>
</feature>
<dbReference type="eggNOG" id="arCOG02436">
    <property type="taxonomic scope" value="Archaea"/>
</dbReference>
<organism evidence="2 3">
    <name type="scientific">Methanocella conradii (strain DSM 24694 / JCM 17849 / CGMCC 1.5162 / HZ254)</name>
    <dbReference type="NCBI Taxonomy" id="1041930"/>
    <lineage>
        <taxon>Archaea</taxon>
        <taxon>Methanobacteriati</taxon>
        <taxon>Methanobacteriota</taxon>
        <taxon>Stenosarchaea group</taxon>
        <taxon>Methanomicrobia</taxon>
        <taxon>Methanocellales</taxon>
        <taxon>Methanocellaceae</taxon>
        <taxon>Methanocella</taxon>
    </lineage>
</organism>
<dbReference type="PANTHER" id="PTHR43471">
    <property type="entry name" value="ABC TRANSPORTER PERMEASE"/>
    <property type="match status" value="1"/>
</dbReference>
<reference evidence="2 3" key="1">
    <citation type="journal article" date="2012" name="J. Bacteriol.">
        <title>Complete genome sequence of a thermophilic methanogen, Methanocella conradii HZ254, isolated from Chinese rice field soil.</title>
        <authorList>
            <person name="Lu Z."/>
            <person name="Lu Y."/>
        </authorList>
    </citation>
    <scope>NUCLEOTIDE SEQUENCE [LARGE SCALE GENOMIC DNA]</scope>
    <source>
        <strain evidence="3">DSM 24694 / JCM 17849 / CGMCC 1.5162 / HZ254</strain>
    </source>
</reference>
<sequence length="275" mass="30295">MGNVLNIARKEFSDLVNNRYILVVLALYFFMVAYAVYDVHNGSPGSSPDESLFGLATSHYYMAIDFYGVLIGIVIGFMAVSSELRGNALNTLIVKPVYRDTIINGKFIGALGYLVCLFIMATMLYLSLLLVFFGASFGSIIPEFVMGTIPLFVASLAYVLIFFFLSMLLSIVTKGQSYALILSIFLFEIVDGNILSGIWVILDSLGLADYSNMCNLVAEATPFFINSELTSNILSHPTSIVSIFFPPDANLVKLVLYVVVMIIICYIAFLRSDIS</sequence>
<name>H8I8H9_METCZ</name>
<feature type="transmembrane region" description="Helical" evidence="1">
    <location>
        <begin position="111"/>
        <end position="137"/>
    </location>
</feature>
<evidence type="ECO:0000313" key="2">
    <source>
        <dbReference type="EMBL" id="AFC99455.1"/>
    </source>
</evidence>
<dbReference type="EMBL" id="CP003243">
    <property type="protein sequence ID" value="AFC99455.1"/>
    <property type="molecule type" value="Genomic_DNA"/>
</dbReference>
<evidence type="ECO:0000313" key="3">
    <source>
        <dbReference type="Proteomes" id="UP000005233"/>
    </source>
</evidence>
<feature type="transmembrane region" description="Helical" evidence="1">
    <location>
        <begin position="179"/>
        <end position="202"/>
    </location>
</feature>
<dbReference type="GO" id="GO:0140359">
    <property type="term" value="F:ABC-type transporter activity"/>
    <property type="evidence" value="ECO:0007669"/>
    <property type="project" value="InterPro"/>
</dbReference>
<protein>
    <recommendedName>
        <fullName evidence="4">ABC-type transport system involved in multi-copper enzyme maturation, permease component</fullName>
    </recommendedName>
</protein>
<accession>H8I8H9</accession>
<dbReference type="HOGENOM" id="CLU_996080_0_0_2"/>
<keyword evidence="1" id="KW-1133">Transmembrane helix</keyword>
<feature type="transmembrane region" description="Helical" evidence="1">
    <location>
        <begin position="149"/>
        <end position="172"/>
    </location>
</feature>
<dbReference type="AlphaFoldDB" id="H8I8H9"/>
<feature type="transmembrane region" description="Helical" evidence="1">
    <location>
        <begin position="20"/>
        <end position="40"/>
    </location>
</feature>
<keyword evidence="1" id="KW-0812">Transmembrane</keyword>
<dbReference type="PANTHER" id="PTHR43471:SF14">
    <property type="entry name" value="ABC-2 TYPE TRANSPORT SYSTEM PERMEASE PROTEIN"/>
    <property type="match status" value="1"/>
</dbReference>
<dbReference type="GO" id="GO:0005886">
    <property type="term" value="C:plasma membrane"/>
    <property type="evidence" value="ECO:0007669"/>
    <property type="project" value="UniProtKB-SubCell"/>
</dbReference>
<dbReference type="GeneID" id="11970584"/>
<dbReference type="RefSeq" id="WP_014405294.1">
    <property type="nucleotide sequence ID" value="NC_017034.1"/>
</dbReference>
<dbReference type="KEGG" id="mez:Mtc_0691"/>
<feature type="transmembrane region" description="Helical" evidence="1">
    <location>
        <begin position="60"/>
        <end position="80"/>
    </location>
</feature>
<dbReference type="Proteomes" id="UP000005233">
    <property type="component" value="Chromosome"/>
</dbReference>